<sequence length="118" mass="13157">MIFWVDAQLPPGFSPWLAETFHIKANSLKFLGLWDAGDREIFEAARRAGNVVIISKDSDFVELVLRLGAPPRILWVTCGNVTNRRLQAVFNALFPQALMMLEKGEAIVEISGDEITGK</sequence>
<evidence type="ECO:0000313" key="2">
    <source>
        <dbReference type="EMBL" id="VFK13456.1"/>
    </source>
</evidence>
<evidence type="ECO:0000259" key="1">
    <source>
        <dbReference type="Pfam" id="PF18480"/>
    </source>
</evidence>
<proteinExistence type="predicted"/>
<gene>
    <name evidence="2" type="ORF">BECKLFY1418C_GA0070996_100347</name>
</gene>
<dbReference type="EMBL" id="CAADFN010000003">
    <property type="protein sequence ID" value="VFK13456.1"/>
    <property type="molecule type" value="Genomic_DNA"/>
</dbReference>
<dbReference type="Pfam" id="PF18480">
    <property type="entry name" value="DUF5615"/>
    <property type="match status" value="1"/>
</dbReference>
<name>A0A450W8S1_9GAMM</name>
<accession>A0A450W8S1</accession>
<organism evidence="2">
    <name type="scientific">Candidatus Kentrum sp. LFY</name>
    <dbReference type="NCBI Taxonomy" id="2126342"/>
    <lineage>
        <taxon>Bacteria</taxon>
        <taxon>Pseudomonadati</taxon>
        <taxon>Pseudomonadota</taxon>
        <taxon>Gammaproteobacteria</taxon>
        <taxon>Candidatus Kentrum</taxon>
    </lineage>
</organism>
<protein>
    <submittedName>
        <fullName evidence="2">Predicted nuclease, contains PIN domain, potential toxin-antitoxin system component</fullName>
    </submittedName>
</protein>
<dbReference type="InterPro" id="IPR041049">
    <property type="entry name" value="DUF5615"/>
</dbReference>
<feature type="domain" description="DUF5615" evidence="1">
    <location>
        <begin position="1"/>
        <end position="108"/>
    </location>
</feature>
<reference evidence="2" key="1">
    <citation type="submission" date="2019-02" db="EMBL/GenBank/DDBJ databases">
        <authorList>
            <person name="Gruber-Vodicka R. H."/>
            <person name="Seah K. B. B."/>
        </authorList>
    </citation>
    <scope>NUCLEOTIDE SEQUENCE</scope>
    <source>
        <strain evidence="2">BECK_BY7</strain>
    </source>
</reference>
<dbReference type="AlphaFoldDB" id="A0A450W8S1"/>